<dbReference type="InterPro" id="IPR027417">
    <property type="entry name" value="P-loop_NTPase"/>
</dbReference>
<dbReference type="EMBL" id="JAWRVE010000083">
    <property type="protein sequence ID" value="KAL1861719.1"/>
    <property type="molecule type" value="Genomic_DNA"/>
</dbReference>
<organism evidence="2 3">
    <name type="scientific">Diaporthe australafricana</name>
    <dbReference type="NCBI Taxonomy" id="127596"/>
    <lineage>
        <taxon>Eukaryota</taxon>
        <taxon>Fungi</taxon>
        <taxon>Dikarya</taxon>
        <taxon>Ascomycota</taxon>
        <taxon>Pezizomycotina</taxon>
        <taxon>Sordariomycetes</taxon>
        <taxon>Sordariomycetidae</taxon>
        <taxon>Diaporthales</taxon>
        <taxon>Diaporthaceae</taxon>
        <taxon>Diaporthe</taxon>
    </lineage>
</organism>
<dbReference type="Gene3D" id="3.40.50.300">
    <property type="entry name" value="P-loop containing nucleotide triphosphate hydrolases"/>
    <property type="match status" value="1"/>
</dbReference>
<gene>
    <name evidence="2" type="ORF">Daus18300_008688</name>
</gene>
<comment type="caution">
    <text evidence="2">The sequence shown here is derived from an EMBL/GenBank/DDBJ whole genome shotgun (WGS) entry which is preliminary data.</text>
</comment>
<evidence type="ECO:0000313" key="2">
    <source>
        <dbReference type="EMBL" id="KAL1861719.1"/>
    </source>
</evidence>
<feature type="region of interest" description="Disordered" evidence="1">
    <location>
        <begin position="1"/>
        <end position="29"/>
    </location>
</feature>
<sequence length="232" mass="25118">MHVNIDMPGPTPAEIASSPPPSSPSSHPSYAVLLSGTHVTGKETLAISLAKALGCPWIKADMAQTAATFGSRSQARRGFDYGRVFGRIWASKLRRLGFPAQGNEEEPGRGGEAELEPGPPGAPPLRAPRCAAVLSLCHMRKPARDAIRDAMVALSVRPVFVILHITEETLSGRTLGAEEPRLAEKIMAHKVADIQEPLDEERDVILVDSLRDVDALFPEIMERIPRQLQVVV</sequence>
<evidence type="ECO:0008006" key="4">
    <source>
        <dbReference type="Google" id="ProtNLM"/>
    </source>
</evidence>
<protein>
    <recommendedName>
        <fullName evidence="4">Gluconate kinase</fullName>
    </recommendedName>
</protein>
<accession>A0ABR3WH53</accession>
<feature type="region of interest" description="Disordered" evidence="1">
    <location>
        <begin position="99"/>
        <end position="123"/>
    </location>
</feature>
<reference evidence="2 3" key="1">
    <citation type="journal article" date="2024" name="IMA Fungus">
        <title>IMA Genome - F19 : A genome assembly and annotation guide to empower mycologists, including annotated draft genome sequences of Ceratocystis pirilliformis, Diaporthe australafricana, Fusarium ophioides, Paecilomyces lecythidis, and Sporothrix stenoceras.</title>
        <authorList>
            <person name="Aylward J."/>
            <person name="Wilson A.M."/>
            <person name="Visagie C.M."/>
            <person name="Spraker J."/>
            <person name="Barnes I."/>
            <person name="Buitendag C."/>
            <person name="Ceriani C."/>
            <person name="Del Mar Angel L."/>
            <person name="du Plessis D."/>
            <person name="Fuchs T."/>
            <person name="Gasser K."/>
            <person name="Kramer D."/>
            <person name="Li W."/>
            <person name="Munsamy K."/>
            <person name="Piso A."/>
            <person name="Price J.L."/>
            <person name="Sonnekus B."/>
            <person name="Thomas C."/>
            <person name="van der Nest A."/>
            <person name="van Dijk A."/>
            <person name="van Heerden A."/>
            <person name="van Vuuren N."/>
            <person name="Yilmaz N."/>
            <person name="Duong T.A."/>
            <person name="van der Merwe N.A."/>
            <person name="Wingfield M.J."/>
            <person name="Wingfield B.D."/>
        </authorList>
    </citation>
    <scope>NUCLEOTIDE SEQUENCE [LARGE SCALE GENOMIC DNA]</scope>
    <source>
        <strain evidence="2 3">CMW 18300</strain>
    </source>
</reference>
<proteinExistence type="predicted"/>
<name>A0ABR3WH53_9PEZI</name>
<evidence type="ECO:0000313" key="3">
    <source>
        <dbReference type="Proteomes" id="UP001583177"/>
    </source>
</evidence>
<evidence type="ECO:0000256" key="1">
    <source>
        <dbReference type="SAM" id="MobiDB-lite"/>
    </source>
</evidence>
<keyword evidence="3" id="KW-1185">Reference proteome</keyword>
<dbReference type="SUPFAM" id="SSF52540">
    <property type="entry name" value="P-loop containing nucleoside triphosphate hydrolases"/>
    <property type="match status" value="1"/>
</dbReference>
<dbReference type="Proteomes" id="UP001583177">
    <property type="component" value="Unassembled WGS sequence"/>
</dbReference>